<organism evidence="2 3">
    <name type="scientific">Stylosanthes scabra</name>
    <dbReference type="NCBI Taxonomy" id="79078"/>
    <lineage>
        <taxon>Eukaryota</taxon>
        <taxon>Viridiplantae</taxon>
        <taxon>Streptophyta</taxon>
        <taxon>Embryophyta</taxon>
        <taxon>Tracheophyta</taxon>
        <taxon>Spermatophyta</taxon>
        <taxon>Magnoliopsida</taxon>
        <taxon>eudicotyledons</taxon>
        <taxon>Gunneridae</taxon>
        <taxon>Pentapetalae</taxon>
        <taxon>rosids</taxon>
        <taxon>fabids</taxon>
        <taxon>Fabales</taxon>
        <taxon>Fabaceae</taxon>
        <taxon>Papilionoideae</taxon>
        <taxon>50 kb inversion clade</taxon>
        <taxon>dalbergioids sensu lato</taxon>
        <taxon>Dalbergieae</taxon>
        <taxon>Pterocarpus clade</taxon>
        <taxon>Stylosanthes</taxon>
    </lineage>
</organism>
<feature type="compositionally biased region" description="Low complexity" evidence="1">
    <location>
        <begin position="191"/>
        <end position="202"/>
    </location>
</feature>
<evidence type="ECO:0000313" key="2">
    <source>
        <dbReference type="EMBL" id="MED6144534.1"/>
    </source>
</evidence>
<feature type="compositionally biased region" description="Acidic residues" evidence="1">
    <location>
        <begin position="170"/>
        <end position="185"/>
    </location>
</feature>
<feature type="region of interest" description="Disordered" evidence="1">
    <location>
        <begin position="169"/>
        <end position="208"/>
    </location>
</feature>
<dbReference type="Proteomes" id="UP001341840">
    <property type="component" value="Unassembled WGS sequence"/>
</dbReference>
<evidence type="ECO:0000313" key="3">
    <source>
        <dbReference type="Proteomes" id="UP001341840"/>
    </source>
</evidence>
<proteinExistence type="predicted"/>
<keyword evidence="3" id="KW-1185">Reference proteome</keyword>
<dbReference type="EMBL" id="JASCZI010090667">
    <property type="protein sequence ID" value="MED6144534.1"/>
    <property type="molecule type" value="Genomic_DNA"/>
</dbReference>
<protein>
    <submittedName>
        <fullName evidence="2">Uncharacterized protein</fullName>
    </submittedName>
</protein>
<evidence type="ECO:0000256" key="1">
    <source>
        <dbReference type="SAM" id="MobiDB-lite"/>
    </source>
</evidence>
<reference evidence="2 3" key="1">
    <citation type="journal article" date="2023" name="Plants (Basel)">
        <title>Bridging the Gap: Combining Genomics and Transcriptomics Approaches to Understand Stylosanthes scabra, an Orphan Legume from the Brazilian Caatinga.</title>
        <authorList>
            <person name="Ferreira-Neto J.R.C."/>
            <person name="da Silva M.D."/>
            <person name="Binneck E."/>
            <person name="de Melo N.F."/>
            <person name="da Silva R.H."/>
            <person name="de Melo A.L.T.M."/>
            <person name="Pandolfi V."/>
            <person name="Bustamante F.O."/>
            <person name="Brasileiro-Vidal A.C."/>
            <person name="Benko-Iseppon A.M."/>
        </authorList>
    </citation>
    <scope>NUCLEOTIDE SEQUENCE [LARGE SCALE GENOMIC DNA]</scope>
    <source>
        <tissue evidence="2">Leaves</tissue>
    </source>
</reference>
<comment type="caution">
    <text evidence="2">The sequence shown here is derived from an EMBL/GenBank/DDBJ whole genome shotgun (WGS) entry which is preliminary data.</text>
</comment>
<gene>
    <name evidence="2" type="ORF">PIB30_016381</name>
</gene>
<accession>A0ABU6T730</accession>
<sequence length="274" mass="30792">MVEDEIFLAQVHHDSMINYKSRKRVKFTDKNPTNVFITTRTRLVDLHHSILRRLGVDGKGRLSMIYYRILISIVAQAVNYGCFAIEGDEDLQELFDCRRQFPEVRTMDLFVEIVKPLVSSGSSTSNPHSTNIAESSHPMIQHDTEEHQVASPSFGFNIALVEEALRPNDSDDEPVFIEGDSDDDLNPVPMQQGGASSSGTQQYPPHLSNLNLEALSGPSTYRAFCTRHVATNFALKFKSVDAKKLLMNAAYAKNKVDFNYWHGLLEAENPVMSV</sequence>
<name>A0ABU6T730_9FABA</name>